<accession>A0A1E4SYT5</accession>
<evidence type="ECO:0000256" key="5">
    <source>
        <dbReference type="ARBA" id="ARBA00036066"/>
    </source>
</evidence>
<keyword evidence="3" id="KW-0274">FAD</keyword>
<evidence type="ECO:0000256" key="3">
    <source>
        <dbReference type="ARBA" id="ARBA00022827"/>
    </source>
</evidence>
<evidence type="ECO:0000313" key="11">
    <source>
        <dbReference type="Proteomes" id="UP000094801"/>
    </source>
</evidence>
<dbReference type="OrthoDB" id="498204at2759"/>
<organism evidence="10 11">
    <name type="scientific">[Candida] arabinofermentans NRRL YB-2248</name>
    <dbReference type="NCBI Taxonomy" id="983967"/>
    <lineage>
        <taxon>Eukaryota</taxon>
        <taxon>Fungi</taxon>
        <taxon>Dikarya</taxon>
        <taxon>Ascomycota</taxon>
        <taxon>Saccharomycotina</taxon>
        <taxon>Pichiomycetes</taxon>
        <taxon>Pichiales</taxon>
        <taxon>Pichiaceae</taxon>
        <taxon>Ogataea</taxon>
        <taxon>Ogataea/Candida clade</taxon>
    </lineage>
</organism>
<gene>
    <name evidence="10" type="ORF">CANARDRAFT_200494</name>
</gene>
<dbReference type="InterPro" id="IPR036188">
    <property type="entry name" value="FAD/NAD-bd_sf"/>
</dbReference>
<evidence type="ECO:0000256" key="6">
    <source>
        <dbReference type="ARBA" id="ARBA00037941"/>
    </source>
</evidence>
<dbReference type="Proteomes" id="UP000094801">
    <property type="component" value="Unassembled WGS sequence"/>
</dbReference>
<protein>
    <recommendedName>
        <fullName evidence="8">L-2-hydroxyglutarate dehydrogenase, mitochondrial</fullName>
        <ecNumber evidence="7">1.1.99.2</ecNumber>
    </recommendedName>
</protein>
<reference evidence="11" key="1">
    <citation type="submission" date="2016-04" db="EMBL/GenBank/DDBJ databases">
        <title>Comparative genomics of biotechnologically important yeasts.</title>
        <authorList>
            <consortium name="DOE Joint Genome Institute"/>
            <person name="Riley R."/>
            <person name="Haridas S."/>
            <person name="Wolfe K.H."/>
            <person name="Lopes M.R."/>
            <person name="Hittinger C.T."/>
            <person name="Goker M."/>
            <person name="Salamov A."/>
            <person name="Wisecaver J."/>
            <person name="Long T.M."/>
            <person name="Aerts A.L."/>
            <person name="Barry K."/>
            <person name="Choi C."/>
            <person name="Clum A."/>
            <person name="Coughlan A.Y."/>
            <person name="Deshpande S."/>
            <person name="Douglass A.P."/>
            <person name="Hanson S.J."/>
            <person name="Klenk H.-P."/>
            <person name="Labutti K."/>
            <person name="Lapidus A."/>
            <person name="Lindquist E."/>
            <person name="Lipzen A."/>
            <person name="Meier-Kolthoff J.P."/>
            <person name="Ohm R.A."/>
            <person name="Otillar R.P."/>
            <person name="Pangilinan J."/>
            <person name="Peng Y."/>
            <person name="Rokas A."/>
            <person name="Rosa C.A."/>
            <person name="Scheuner C."/>
            <person name="Sibirny A.A."/>
            <person name="Slot J.C."/>
            <person name="Stielow J.B."/>
            <person name="Sun H."/>
            <person name="Kurtzman C.P."/>
            <person name="Blackwell M."/>
            <person name="Grigoriev I.V."/>
            <person name="Jeffries T.W."/>
        </authorList>
    </citation>
    <scope>NUCLEOTIDE SEQUENCE [LARGE SCALE GENOMIC DNA]</scope>
    <source>
        <strain evidence="11">NRRL YB-2248</strain>
    </source>
</reference>
<dbReference type="AlphaFoldDB" id="A0A1E4SYT5"/>
<dbReference type="EC" id="1.1.99.2" evidence="7"/>
<dbReference type="SUPFAM" id="SSF51905">
    <property type="entry name" value="FAD/NAD(P)-binding domain"/>
    <property type="match status" value="1"/>
</dbReference>
<dbReference type="InterPro" id="IPR006076">
    <property type="entry name" value="FAD-dep_OxRdtase"/>
</dbReference>
<comment type="catalytic activity">
    <reaction evidence="5">
        <text>(S)-2-hydroxyglutarate + A = 2-oxoglutarate + AH2</text>
        <dbReference type="Rhea" id="RHEA:21252"/>
        <dbReference type="ChEBI" id="CHEBI:13193"/>
        <dbReference type="ChEBI" id="CHEBI:16782"/>
        <dbReference type="ChEBI" id="CHEBI:16810"/>
        <dbReference type="ChEBI" id="CHEBI:17499"/>
        <dbReference type="EC" id="1.1.99.2"/>
    </reaction>
</comment>
<evidence type="ECO:0000256" key="8">
    <source>
        <dbReference type="ARBA" id="ARBA00041137"/>
    </source>
</evidence>
<comment type="cofactor">
    <cofactor evidence="1">
        <name>FAD</name>
        <dbReference type="ChEBI" id="CHEBI:57692"/>
    </cofactor>
</comment>
<evidence type="ECO:0000256" key="7">
    <source>
        <dbReference type="ARBA" id="ARBA00038878"/>
    </source>
</evidence>
<dbReference type="Gene3D" id="3.30.9.10">
    <property type="entry name" value="D-Amino Acid Oxidase, subunit A, domain 2"/>
    <property type="match status" value="1"/>
</dbReference>
<feature type="domain" description="FAD dependent oxidoreductase" evidence="9">
    <location>
        <begin position="26"/>
        <end position="389"/>
    </location>
</feature>
<evidence type="ECO:0000256" key="2">
    <source>
        <dbReference type="ARBA" id="ARBA00022630"/>
    </source>
</evidence>
<dbReference type="GO" id="GO:0047545">
    <property type="term" value="F:(S)-2-hydroxyglutarate dehydrogenase activity"/>
    <property type="evidence" value="ECO:0007669"/>
    <property type="project" value="UniProtKB-EC"/>
</dbReference>
<keyword evidence="2" id="KW-0285">Flavoprotein</keyword>
<sequence length="391" mass="43262">MLRSRLIRSSRLFSTSSQVRADFTHIVIGAGAVGLAIGAEISKDPNHSVLVIEKNEEHGQETSSRNSEVIHAGLYYPVDSLKTELCILGKQLIYNECEAMGVEMKRCGKWIVAQNELQLEYLKKIHEKSKQLQVETSFVPSNKAKELEPSIRADYAVLNSPTTGIVSAHSLMNYQLSVLQNNDGQLAVGSEVVGLTYSEGMKEYEVDVLSEDGENMSISGNVLINCAGLYAPQVSNMLLPEERHLKAYYAKGNYFSFQGNPGIRRLIYPCPTPGVASLGTHLTLDLGGQMKFGPDLEWVDELTEDVYKVNDQNLIPAYNEVRKYFPSVQLENLSGSYSGIRPKLIGEDVKEFQDFVIRKEDGYPGFINCMGIESPGLTASMGIAKYVSNLL</sequence>
<dbReference type="STRING" id="983967.A0A1E4SYT5"/>
<dbReference type="Gene3D" id="3.50.50.60">
    <property type="entry name" value="FAD/NAD(P)-binding domain"/>
    <property type="match status" value="1"/>
</dbReference>
<proteinExistence type="inferred from homology"/>
<evidence type="ECO:0000259" key="9">
    <source>
        <dbReference type="Pfam" id="PF01266"/>
    </source>
</evidence>
<dbReference type="PANTHER" id="PTHR43104">
    <property type="entry name" value="L-2-HYDROXYGLUTARATE DEHYDROGENASE, MITOCHONDRIAL"/>
    <property type="match status" value="1"/>
</dbReference>
<name>A0A1E4SYT5_9ASCO</name>
<evidence type="ECO:0000256" key="4">
    <source>
        <dbReference type="ARBA" id="ARBA00023002"/>
    </source>
</evidence>
<comment type="similarity">
    <text evidence="6">Belongs to the L2HGDH family.</text>
</comment>
<keyword evidence="11" id="KW-1185">Reference proteome</keyword>
<evidence type="ECO:0000313" key="10">
    <source>
        <dbReference type="EMBL" id="ODV84622.1"/>
    </source>
</evidence>
<dbReference type="Pfam" id="PF01266">
    <property type="entry name" value="DAO"/>
    <property type="match status" value="1"/>
</dbReference>
<keyword evidence="4" id="KW-0560">Oxidoreductase</keyword>
<evidence type="ECO:0000256" key="1">
    <source>
        <dbReference type="ARBA" id="ARBA00001974"/>
    </source>
</evidence>
<dbReference type="PANTHER" id="PTHR43104:SF4">
    <property type="entry name" value="L-2-HYDROXYGLUTARATE DEHYDROGENASE, MITOCHONDRIAL"/>
    <property type="match status" value="1"/>
</dbReference>
<dbReference type="EMBL" id="KV453856">
    <property type="protein sequence ID" value="ODV84622.1"/>
    <property type="molecule type" value="Genomic_DNA"/>
</dbReference>